<dbReference type="InterPro" id="IPR052901">
    <property type="entry name" value="Bact_TGase-like"/>
</dbReference>
<proteinExistence type="predicted"/>
<feature type="compositionally biased region" description="Acidic residues" evidence="1">
    <location>
        <begin position="584"/>
        <end position="596"/>
    </location>
</feature>
<feature type="transmembrane region" description="Helical" evidence="2">
    <location>
        <begin position="106"/>
        <end position="126"/>
    </location>
</feature>
<dbReference type="RefSeq" id="WP_087913931.1">
    <property type="nucleotide sequence ID" value="NZ_CP021780.1"/>
</dbReference>
<dbReference type="InterPro" id="IPR038765">
    <property type="entry name" value="Papain-like_cys_pep_sf"/>
</dbReference>
<dbReference type="SMART" id="SM00460">
    <property type="entry name" value="TGc"/>
    <property type="match status" value="1"/>
</dbReference>
<dbReference type="OrthoDB" id="9804872at2"/>
<dbReference type="AlphaFoldDB" id="A0A2Z2KMK9"/>
<reference evidence="4 5" key="1">
    <citation type="submission" date="2017-06" db="EMBL/GenBank/DDBJ databases">
        <title>Complete genome sequence of Paenibacillus donghaensis KCTC 13049T isolated from East Sea sediment, South Korea.</title>
        <authorList>
            <person name="Jung B.K."/>
            <person name="Hong S.-J."/>
            <person name="Shin J.-H."/>
        </authorList>
    </citation>
    <scope>NUCLEOTIDE SEQUENCE [LARGE SCALE GENOMIC DNA]</scope>
    <source>
        <strain evidence="4 5">KCTC 13049</strain>
    </source>
</reference>
<keyword evidence="2" id="KW-1133">Transmembrane helix</keyword>
<dbReference type="InterPro" id="IPR002931">
    <property type="entry name" value="Transglutaminase-like"/>
</dbReference>
<organism evidence="4 5">
    <name type="scientific">Paenibacillus donghaensis</name>
    <dbReference type="NCBI Taxonomy" id="414771"/>
    <lineage>
        <taxon>Bacteria</taxon>
        <taxon>Bacillati</taxon>
        <taxon>Bacillota</taxon>
        <taxon>Bacilli</taxon>
        <taxon>Bacillales</taxon>
        <taxon>Paenibacillaceae</taxon>
        <taxon>Paenibacillus</taxon>
    </lineage>
</organism>
<protein>
    <submittedName>
        <fullName evidence="4">Transglutaminase</fullName>
    </submittedName>
</protein>
<evidence type="ECO:0000313" key="4">
    <source>
        <dbReference type="EMBL" id="ASA19908.1"/>
    </source>
</evidence>
<feature type="transmembrane region" description="Helical" evidence="2">
    <location>
        <begin position="154"/>
        <end position="171"/>
    </location>
</feature>
<evidence type="ECO:0000256" key="2">
    <source>
        <dbReference type="SAM" id="Phobius"/>
    </source>
</evidence>
<feature type="transmembrane region" description="Helical" evidence="2">
    <location>
        <begin position="133"/>
        <end position="148"/>
    </location>
</feature>
<keyword evidence="2" id="KW-0812">Transmembrane</keyword>
<feature type="transmembrane region" description="Helical" evidence="2">
    <location>
        <begin position="42"/>
        <end position="60"/>
    </location>
</feature>
<dbReference type="SUPFAM" id="SSF54001">
    <property type="entry name" value="Cysteine proteinases"/>
    <property type="match status" value="1"/>
</dbReference>
<dbReference type="Pfam" id="PF01841">
    <property type="entry name" value="Transglut_core"/>
    <property type="match status" value="1"/>
</dbReference>
<feature type="transmembrane region" description="Helical" evidence="2">
    <location>
        <begin position="192"/>
        <end position="212"/>
    </location>
</feature>
<dbReference type="KEGG" id="pdh:B9T62_03265"/>
<name>A0A2Z2KMK9_9BACL</name>
<evidence type="ECO:0000256" key="1">
    <source>
        <dbReference type="SAM" id="MobiDB-lite"/>
    </source>
</evidence>
<dbReference type="Pfam" id="PF13559">
    <property type="entry name" value="DUF4129"/>
    <property type="match status" value="1"/>
</dbReference>
<dbReference type="InterPro" id="IPR025403">
    <property type="entry name" value="TgpA-like_C"/>
</dbReference>
<dbReference type="EMBL" id="CP021780">
    <property type="protein sequence ID" value="ASA19908.1"/>
    <property type="molecule type" value="Genomic_DNA"/>
</dbReference>
<feature type="transmembrane region" description="Helical" evidence="2">
    <location>
        <begin position="617"/>
        <end position="638"/>
    </location>
</feature>
<feature type="transmembrane region" description="Helical" evidence="2">
    <location>
        <begin position="67"/>
        <end position="86"/>
    </location>
</feature>
<dbReference type="Proteomes" id="UP000249890">
    <property type="component" value="Chromosome"/>
</dbReference>
<feature type="domain" description="Transglutaminase-like" evidence="3">
    <location>
        <begin position="490"/>
        <end position="572"/>
    </location>
</feature>
<dbReference type="PANTHER" id="PTHR42736:SF1">
    <property type="entry name" value="PROTEIN-GLUTAMINE GAMMA-GLUTAMYLTRANSFERASE"/>
    <property type="match status" value="1"/>
</dbReference>
<sequence>MSRWWNQIKSSWHRSLALLWLTIIALQWLSYTEPVWLAQTSSSVLLVVAVVVGVEVLLPVKLLYRLLIEAAALVYIVYRTTNYYGIYLAYPAETISERLGNAGSQLLPYLYFAAAAWVLLLLCSWWVSTKARILLFIGMNIAAFAALDSFTDSILWQEVAWTVFAGMGWLVSQHLRSFQLHYPRGWNRLLKYPLKIAVNIAIVFSLVIMIGVNMPDVRPTLTDPYTAWQEWNGNGKSSGTRTTGVALPGAGTGNSVNTTSGYSMDDSNLGGGFNFDYTPVMTVTSDSRTYMRGETRSVYSGNGWSDDDRITRGPLERFDIGEPLNTAAAPKRQTETIKLQIKLLGANYYPVLFGGYAISGVQSVDGKNQNNGIYWRERDSELLWDIDGRNGGYPQEYELTSEVPIVPVQALSAATFEELYGNAPADGTFLQLPGNFPDRVKVLAEEITAEAETPYEKVMLLQQYLQQTFPYTNEPDLSRRTSDDLVESFLFEIMEGYCDYYSTALVTMARSLDIPARWVKGYAPGEQAELPGNLELREQGLNNSYTITNADAHSWAEIYFGDYGWVPIEATPGFSVPLLTADEAAPEEDPAEEEAEPTPTPEQAATAAEAESEGGGFGFWLVLAASLVLLAWLGFLLWQQRFNLRFLLRRVRYGRPLSPDQKMVAETERWVKYMRRRGMLKEEHETLREAVERWSREKPAAAASLHALLALFEQAEYSPDVIEDKDWRKVYTEALRLRQHMKARK</sequence>
<evidence type="ECO:0000259" key="3">
    <source>
        <dbReference type="SMART" id="SM00460"/>
    </source>
</evidence>
<dbReference type="PANTHER" id="PTHR42736">
    <property type="entry name" value="PROTEIN-GLUTAMINE GAMMA-GLUTAMYLTRANSFERASE"/>
    <property type="match status" value="1"/>
</dbReference>
<dbReference type="Gene3D" id="3.10.620.30">
    <property type="match status" value="1"/>
</dbReference>
<keyword evidence="2" id="KW-0472">Membrane</keyword>
<feature type="region of interest" description="Disordered" evidence="1">
    <location>
        <begin position="583"/>
        <end position="609"/>
    </location>
</feature>
<keyword evidence="5" id="KW-1185">Reference proteome</keyword>
<gene>
    <name evidence="4" type="ORF">B9T62_03265</name>
</gene>
<evidence type="ECO:0000313" key="5">
    <source>
        <dbReference type="Proteomes" id="UP000249890"/>
    </source>
</evidence>
<accession>A0A2Z2KMK9</accession>